<dbReference type="OrthoDB" id="9805856at2"/>
<dbReference type="GO" id="GO:0003677">
    <property type="term" value="F:DNA binding"/>
    <property type="evidence" value="ECO:0007669"/>
    <property type="project" value="UniProtKB-KW"/>
</dbReference>
<keyword evidence="2" id="KW-0472">Membrane</keyword>
<accession>A0A1P8Q126</accession>
<dbReference type="PANTHER" id="PTHR46558">
    <property type="entry name" value="TRACRIPTIONAL REGULATORY PROTEIN-RELATED-RELATED"/>
    <property type="match status" value="1"/>
</dbReference>
<name>A0A1P8Q126_9LACO</name>
<dbReference type="Proteomes" id="UP000187499">
    <property type="component" value="Chromosome"/>
</dbReference>
<dbReference type="Gene3D" id="1.10.260.40">
    <property type="entry name" value="lambda repressor-like DNA-binding domains"/>
    <property type="match status" value="1"/>
</dbReference>
<feature type="transmembrane region" description="Helical" evidence="2">
    <location>
        <begin position="112"/>
        <end position="131"/>
    </location>
</feature>
<dbReference type="InterPro" id="IPR001387">
    <property type="entry name" value="Cro/C1-type_HTH"/>
</dbReference>
<feature type="transmembrane region" description="Helical" evidence="2">
    <location>
        <begin position="85"/>
        <end position="106"/>
    </location>
</feature>
<dbReference type="AlphaFoldDB" id="A0A1P8Q126"/>
<evidence type="ECO:0000256" key="2">
    <source>
        <dbReference type="SAM" id="Phobius"/>
    </source>
</evidence>
<evidence type="ECO:0000259" key="3">
    <source>
        <dbReference type="PROSITE" id="PS50943"/>
    </source>
</evidence>
<keyword evidence="2" id="KW-0812">Transmembrane</keyword>
<dbReference type="EMBL" id="CP019323">
    <property type="protein sequence ID" value="APX71499.1"/>
    <property type="molecule type" value="Genomic_DNA"/>
</dbReference>
<dbReference type="CDD" id="cd00093">
    <property type="entry name" value="HTH_XRE"/>
    <property type="match status" value="1"/>
</dbReference>
<dbReference type="PANTHER" id="PTHR46558:SF15">
    <property type="entry name" value="HELIX-TURN-HELIX DOMAIN PROTEIN"/>
    <property type="match status" value="1"/>
</dbReference>
<keyword evidence="1" id="KW-0238">DNA-binding</keyword>
<gene>
    <name evidence="4" type="ORF">BTM29_02525</name>
</gene>
<dbReference type="SMART" id="SM00530">
    <property type="entry name" value="HTH_XRE"/>
    <property type="match status" value="1"/>
</dbReference>
<organism evidence="4 5">
    <name type="scientific">Companilactobacillus allii</name>
    <dbReference type="NCBI Taxonomy" id="1847728"/>
    <lineage>
        <taxon>Bacteria</taxon>
        <taxon>Bacillati</taxon>
        <taxon>Bacillota</taxon>
        <taxon>Bacilli</taxon>
        <taxon>Lactobacillales</taxon>
        <taxon>Lactobacillaceae</taxon>
        <taxon>Companilactobacillus</taxon>
    </lineage>
</organism>
<keyword evidence="2" id="KW-1133">Transmembrane helix</keyword>
<evidence type="ECO:0000313" key="5">
    <source>
        <dbReference type="Proteomes" id="UP000187499"/>
    </source>
</evidence>
<dbReference type="RefSeq" id="WP_076614003.1">
    <property type="nucleotide sequence ID" value="NZ_CP019323.1"/>
</dbReference>
<sequence>MEISKIVKNKRNELNLTQNDLAKSLYVSKRSITNWETGKTTPDIDTLVRLAKLYDISLDDLLLDNKKAVNNIKKQAKLALLNKHLIATVITFVALLFTLSTTGLFGDLAKPVFTAIYIGALANIVSMVYFLDEINKLEDKSEQDLEKSAIKWTFLGFISVILSIIIIVMIKYG</sequence>
<proteinExistence type="predicted"/>
<keyword evidence="5" id="KW-1185">Reference proteome</keyword>
<reference evidence="5" key="1">
    <citation type="submission" date="2016-12" db="EMBL/GenBank/DDBJ databases">
        <authorList>
            <person name="Jung M.Y."/>
            <person name="Lee S.H."/>
        </authorList>
    </citation>
    <scope>NUCLEOTIDE SEQUENCE [LARGE SCALE GENOMIC DNA]</scope>
    <source>
        <strain evidence="5">WiKim39</strain>
    </source>
</reference>
<dbReference type="STRING" id="1847728.BTM29_02525"/>
<dbReference type="InterPro" id="IPR010982">
    <property type="entry name" value="Lambda_DNA-bd_dom_sf"/>
</dbReference>
<evidence type="ECO:0000256" key="1">
    <source>
        <dbReference type="ARBA" id="ARBA00023125"/>
    </source>
</evidence>
<feature type="transmembrane region" description="Helical" evidence="2">
    <location>
        <begin position="152"/>
        <end position="172"/>
    </location>
</feature>
<dbReference type="PROSITE" id="PS50943">
    <property type="entry name" value="HTH_CROC1"/>
    <property type="match status" value="1"/>
</dbReference>
<feature type="domain" description="HTH cro/C1-type" evidence="3">
    <location>
        <begin position="7"/>
        <end position="61"/>
    </location>
</feature>
<evidence type="ECO:0000313" key="4">
    <source>
        <dbReference type="EMBL" id="APX71499.1"/>
    </source>
</evidence>
<dbReference type="Pfam" id="PF01381">
    <property type="entry name" value="HTH_3"/>
    <property type="match status" value="1"/>
</dbReference>
<dbReference type="KEGG" id="lalw:BTM29_02525"/>
<dbReference type="SUPFAM" id="SSF47413">
    <property type="entry name" value="lambda repressor-like DNA-binding domains"/>
    <property type="match status" value="1"/>
</dbReference>
<protein>
    <recommendedName>
        <fullName evidence="3">HTH cro/C1-type domain-containing protein</fullName>
    </recommendedName>
</protein>